<evidence type="ECO:0000313" key="4">
    <source>
        <dbReference type="Proteomes" id="UP001362999"/>
    </source>
</evidence>
<dbReference type="Proteomes" id="UP001362999">
    <property type="component" value="Unassembled WGS sequence"/>
</dbReference>
<keyword evidence="4" id="KW-1185">Reference proteome</keyword>
<sequence>MHWPCFPCCRTRAPAHLRPPSLTFSRIPHPYDQVPSYVPRTAYQWEDDNPSWTPTNLPFVQNPRRPGSPIQPLRPILRSPRTRTRRSSRPRRRVRIHLDEDEVDDDDEPLPPLVSRPRRRSSSAIYEDDSPFLEPISSPRRRRSRIILSSPPPPACASPSTPASQPWWTSSNWAQPQSSPHSWGSPHCYHYHQQPTWSPTNQQLFPPYINPDLQNPRGFIPYLDWDLRTFSSSARRILPGGSVPADLDGPATYPPTHLLTVTFSSNNPMLTQLQTLWGPIVVHGLGHTPITVENVLRAIYLYFNRPLTHVDRMYFSDHTWGVISAAYRRRVPFSPDLPAVAAKRGALRVDVLDYLTKFGGLQSVGHNHLHLTFGM</sequence>
<gene>
    <name evidence="3" type="ORF">R3P38DRAFT_2883179</name>
</gene>
<dbReference type="Pfam" id="PF20415">
    <property type="entry name" value="DUF6699"/>
    <property type="match status" value="1"/>
</dbReference>
<evidence type="ECO:0000313" key="3">
    <source>
        <dbReference type="EMBL" id="KAK7045242.1"/>
    </source>
</evidence>
<proteinExistence type="predicted"/>
<name>A0AAW0D1V5_9AGAR</name>
<feature type="domain" description="DUF6699" evidence="2">
    <location>
        <begin position="223"/>
        <end position="363"/>
    </location>
</feature>
<accession>A0AAW0D1V5</accession>
<feature type="compositionally biased region" description="Low complexity" evidence="1">
    <location>
        <begin position="157"/>
        <end position="166"/>
    </location>
</feature>
<comment type="caution">
    <text evidence="3">The sequence shown here is derived from an EMBL/GenBank/DDBJ whole genome shotgun (WGS) entry which is preliminary data.</text>
</comment>
<dbReference type="InterPro" id="IPR046522">
    <property type="entry name" value="DUF6699"/>
</dbReference>
<organism evidence="3 4">
    <name type="scientific">Favolaschia claudopus</name>
    <dbReference type="NCBI Taxonomy" id="2862362"/>
    <lineage>
        <taxon>Eukaryota</taxon>
        <taxon>Fungi</taxon>
        <taxon>Dikarya</taxon>
        <taxon>Basidiomycota</taxon>
        <taxon>Agaricomycotina</taxon>
        <taxon>Agaricomycetes</taxon>
        <taxon>Agaricomycetidae</taxon>
        <taxon>Agaricales</taxon>
        <taxon>Marasmiineae</taxon>
        <taxon>Mycenaceae</taxon>
        <taxon>Favolaschia</taxon>
    </lineage>
</organism>
<feature type="compositionally biased region" description="Basic residues" evidence="1">
    <location>
        <begin position="80"/>
        <end position="95"/>
    </location>
</feature>
<protein>
    <recommendedName>
        <fullName evidence="2">DUF6699 domain-containing protein</fullName>
    </recommendedName>
</protein>
<reference evidence="3 4" key="1">
    <citation type="journal article" date="2024" name="J Genomics">
        <title>Draft genome sequencing and assembly of Favolaschia claudopus CIRM-BRFM 2984 isolated from oak limbs.</title>
        <authorList>
            <person name="Navarro D."/>
            <person name="Drula E."/>
            <person name="Chaduli D."/>
            <person name="Cazenave R."/>
            <person name="Ahrendt S."/>
            <person name="Wang J."/>
            <person name="Lipzen A."/>
            <person name="Daum C."/>
            <person name="Barry K."/>
            <person name="Grigoriev I.V."/>
            <person name="Favel A."/>
            <person name="Rosso M.N."/>
            <person name="Martin F."/>
        </authorList>
    </citation>
    <scope>NUCLEOTIDE SEQUENCE [LARGE SCALE GENOMIC DNA]</scope>
    <source>
        <strain evidence="3 4">CIRM-BRFM 2984</strain>
    </source>
</reference>
<dbReference type="EMBL" id="JAWWNJ010000011">
    <property type="protein sequence ID" value="KAK7045242.1"/>
    <property type="molecule type" value="Genomic_DNA"/>
</dbReference>
<evidence type="ECO:0000259" key="2">
    <source>
        <dbReference type="Pfam" id="PF20415"/>
    </source>
</evidence>
<feature type="compositionally biased region" description="Acidic residues" evidence="1">
    <location>
        <begin position="99"/>
        <end position="109"/>
    </location>
</feature>
<evidence type="ECO:0000256" key="1">
    <source>
        <dbReference type="SAM" id="MobiDB-lite"/>
    </source>
</evidence>
<feature type="region of interest" description="Disordered" evidence="1">
    <location>
        <begin position="55"/>
        <end position="175"/>
    </location>
</feature>
<dbReference type="AlphaFoldDB" id="A0AAW0D1V5"/>